<name>A0A4Q5LUG1_9BACT</name>
<dbReference type="PANTHER" id="PTHR47197">
    <property type="entry name" value="PROTEIN NIRF"/>
    <property type="match status" value="1"/>
</dbReference>
<dbReference type="AlphaFoldDB" id="A0A4Q5LUG1"/>
<evidence type="ECO:0000313" key="1">
    <source>
        <dbReference type="EMBL" id="RYU93326.1"/>
    </source>
</evidence>
<proteinExistence type="predicted"/>
<gene>
    <name evidence="1" type="ORF">EWM59_22720</name>
</gene>
<dbReference type="Gene3D" id="2.130.10.10">
    <property type="entry name" value="YVTN repeat-like/Quinoprotein amine dehydrogenase"/>
    <property type="match status" value="1"/>
</dbReference>
<evidence type="ECO:0000313" key="2">
    <source>
        <dbReference type="Proteomes" id="UP000293162"/>
    </source>
</evidence>
<organism evidence="1 2">
    <name type="scientific">Emticicia agri</name>
    <dbReference type="NCBI Taxonomy" id="2492393"/>
    <lineage>
        <taxon>Bacteria</taxon>
        <taxon>Pseudomonadati</taxon>
        <taxon>Bacteroidota</taxon>
        <taxon>Cytophagia</taxon>
        <taxon>Cytophagales</taxon>
        <taxon>Leadbetterellaceae</taxon>
        <taxon>Emticicia</taxon>
    </lineage>
</organism>
<dbReference type="OrthoDB" id="9773938at2"/>
<dbReference type="Proteomes" id="UP000293162">
    <property type="component" value="Unassembled WGS sequence"/>
</dbReference>
<protein>
    <submittedName>
        <fullName evidence="1">DUF5074 domain-containing protein</fullName>
    </submittedName>
</protein>
<sequence>MNFRKLSLLSFISIALFSCETKEAEPAQPYDTGVFVINNGNFFDNNGSVSLIKRDSTKAVIDIFQKENSRTIAGGIIDYAVIDNKGLILVDNSTDGQDAIEIVNARTFKSEGRIKEVENPRNAIKVAANKAYVVCWDVLNADYSYKPGYIAVIDLLTNKVTKKITVQNGAEGIVVVGNEAFVGNNAYSGKSEISVIDISKDEVLSKITLKGGTANLIVDANNKIWCSVSKEFLRINPATKAIEATISTETATDKVPGMLALNANKTTIYFDYSHWSTGGEIYSFNITDATISTTTPLIKRTFSALGFDAKEGIIYTGVTPSYKQAGYVFRYRPTGVLIDSVKAEIAPIKFVFK</sequence>
<keyword evidence="2" id="KW-1185">Reference proteome</keyword>
<dbReference type="PANTHER" id="PTHR47197:SF3">
    <property type="entry name" value="DIHYDRO-HEME D1 DEHYDROGENASE"/>
    <property type="match status" value="1"/>
</dbReference>
<dbReference type="InterPro" id="IPR011044">
    <property type="entry name" value="Quino_amine_DH_bsu"/>
</dbReference>
<dbReference type="Pfam" id="PF16819">
    <property type="entry name" value="DUF5074"/>
    <property type="match status" value="1"/>
</dbReference>
<reference evidence="1 2" key="1">
    <citation type="submission" date="2019-02" db="EMBL/GenBank/DDBJ databases">
        <title>Bacterial novel species Emticicia sp. 17J42-9 isolated from soil.</title>
        <authorList>
            <person name="Jung H.-Y."/>
        </authorList>
    </citation>
    <scope>NUCLEOTIDE SEQUENCE [LARGE SCALE GENOMIC DNA]</scope>
    <source>
        <strain evidence="1 2">17J42-9</strain>
    </source>
</reference>
<dbReference type="InterPro" id="IPR051200">
    <property type="entry name" value="Host-pathogen_enzymatic-act"/>
</dbReference>
<dbReference type="InterPro" id="IPR031815">
    <property type="entry name" value="DUF5074"/>
</dbReference>
<comment type="caution">
    <text evidence="1">The sequence shown here is derived from an EMBL/GenBank/DDBJ whole genome shotgun (WGS) entry which is preliminary data.</text>
</comment>
<dbReference type="PROSITE" id="PS51257">
    <property type="entry name" value="PROKAR_LIPOPROTEIN"/>
    <property type="match status" value="1"/>
</dbReference>
<dbReference type="RefSeq" id="WP_130023550.1">
    <property type="nucleotide sequence ID" value="NZ_SEWF01000048.1"/>
</dbReference>
<dbReference type="EMBL" id="SEWF01000048">
    <property type="protein sequence ID" value="RYU93326.1"/>
    <property type="molecule type" value="Genomic_DNA"/>
</dbReference>
<accession>A0A4Q5LUG1</accession>
<dbReference type="SUPFAM" id="SSF50969">
    <property type="entry name" value="YVTN repeat-like/Quinoprotein amine dehydrogenase"/>
    <property type="match status" value="1"/>
</dbReference>
<dbReference type="InterPro" id="IPR015943">
    <property type="entry name" value="WD40/YVTN_repeat-like_dom_sf"/>
</dbReference>